<dbReference type="Gene3D" id="3.40.50.2000">
    <property type="entry name" value="Glycogen Phosphorylase B"/>
    <property type="match status" value="2"/>
</dbReference>
<evidence type="ECO:0000313" key="3">
    <source>
        <dbReference type="Proteomes" id="UP000218785"/>
    </source>
</evidence>
<dbReference type="KEGG" id="ttq:NIES37_15430"/>
<dbReference type="EMBL" id="AP018248">
    <property type="protein sequence ID" value="BAY97601.1"/>
    <property type="molecule type" value="Genomic_DNA"/>
</dbReference>
<sequence>MIQTIPNDTLSLWREEGRRQIPQNFEVFRSLVAQARDFAQRGNYDAAAVYGEMAATYANFRHCGIYTSPELEKVLIDIGRKVISQNSDICKNKHILEIPKKINNILHVATSVEPVGGLSKMLGRWILQDTERSHSLVLTRQLQTVEEPKFLTDAVINSGGKIYKLDETIGSLTARAQRLNKIAATADMVVLHMYNHDVIPIIAFANQEQVPPIIFLNHADHTFWLGASISDVIANLRESGMRLSQKRRGIETKQNLLLPTIVEPNHRVLARQEAKKILGLSENSIVLLSIARALKYKTIDGISYADAHIPLLEKYPQAVLVVVGCGNRQDWSNAIQQTQGRIICHPQREDTDIFYQAADIYVDSFPFVSITSLLEAGTYGIPLVSRYPYSSDACEIFGADMPGLTDNLIRVGDIEQYTAVLSRLVEDEAYRLSLGEATRKKIVDTHTAKQWQHFLENVYHLAATLPRVKKSAVAIDQMFIGEPDVYMPSVHDMSFDVDTLLKFHLTLLPIKERWSQLFRLAKNPSFYHKSDRLSPFKYLLPEWLLYRVRKII</sequence>
<feature type="domain" description="Glycosyl transferase family 1" evidence="1">
    <location>
        <begin position="271"/>
        <end position="440"/>
    </location>
</feature>
<dbReference type="GO" id="GO:0016757">
    <property type="term" value="F:glycosyltransferase activity"/>
    <property type="evidence" value="ECO:0007669"/>
    <property type="project" value="InterPro"/>
</dbReference>
<organism evidence="2 3">
    <name type="scientific">Tolypothrix tenuis PCC 7101</name>
    <dbReference type="NCBI Taxonomy" id="231146"/>
    <lineage>
        <taxon>Bacteria</taxon>
        <taxon>Bacillati</taxon>
        <taxon>Cyanobacteriota</taxon>
        <taxon>Cyanophyceae</taxon>
        <taxon>Nostocales</taxon>
        <taxon>Tolypothrichaceae</taxon>
        <taxon>Tolypothrix</taxon>
    </lineage>
</organism>
<evidence type="ECO:0000259" key="1">
    <source>
        <dbReference type="Pfam" id="PF00534"/>
    </source>
</evidence>
<reference evidence="2 3" key="1">
    <citation type="submission" date="2017-06" db="EMBL/GenBank/DDBJ databases">
        <title>Genome sequencing of cyanobaciteial culture collection at National Institute for Environmental Studies (NIES).</title>
        <authorList>
            <person name="Hirose Y."/>
            <person name="Shimura Y."/>
            <person name="Fujisawa T."/>
            <person name="Nakamura Y."/>
            <person name="Kawachi M."/>
        </authorList>
    </citation>
    <scope>NUCLEOTIDE SEQUENCE [LARGE SCALE GENOMIC DNA]</scope>
    <source>
        <strain evidence="2 3">NIES-37</strain>
    </source>
</reference>
<dbReference type="Pfam" id="PF00534">
    <property type="entry name" value="Glycos_transf_1"/>
    <property type="match status" value="1"/>
</dbReference>
<protein>
    <submittedName>
        <fullName evidence="2">Family 2 glycosyl transferase</fullName>
    </submittedName>
</protein>
<dbReference type="InterPro" id="IPR001296">
    <property type="entry name" value="Glyco_trans_1"/>
</dbReference>
<accession>A0A1Z4MVZ7</accession>
<keyword evidence="3" id="KW-1185">Reference proteome</keyword>
<dbReference type="AlphaFoldDB" id="A0A1Z4MVZ7"/>
<proteinExistence type="predicted"/>
<dbReference type="RefSeq" id="WP_199347168.1">
    <property type="nucleotide sequence ID" value="NZ_CAWNJS010000001.1"/>
</dbReference>
<gene>
    <name evidence="2" type="ORF">NIES37_15430</name>
</gene>
<name>A0A1Z4MVZ7_9CYAN</name>
<keyword evidence="2" id="KW-0808">Transferase</keyword>
<evidence type="ECO:0000313" key="2">
    <source>
        <dbReference type="EMBL" id="BAY97601.1"/>
    </source>
</evidence>
<dbReference type="SUPFAM" id="SSF53756">
    <property type="entry name" value="UDP-Glycosyltransferase/glycogen phosphorylase"/>
    <property type="match status" value="1"/>
</dbReference>
<dbReference type="Proteomes" id="UP000218785">
    <property type="component" value="Chromosome"/>
</dbReference>